<evidence type="ECO:0000313" key="2">
    <source>
        <dbReference type="EMBL" id="SMF08773.1"/>
    </source>
</evidence>
<proteinExistence type="predicted"/>
<feature type="compositionally biased region" description="Polar residues" evidence="1">
    <location>
        <begin position="10"/>
        <end position="31"/>
    </location>
</feature>
<feature type="region of interest" description="Disordered" evidence="1">
    <location>
        <begin position="1"/>
        <end position="196"/>
    </location>
</feature>
<dbReference type="STRING" id="28094.SAMN06295900_102387"/>
<feature type="compositionally biased region" description="Basic and acidic residues" evidence="1">
    <location>
        <begin position="185"/>
        <end position="194"/>
    </location>
</feature>
<dbReference type="EMBL" id="FXAH01000002">
    <property type="protein sequence ID" value="SMF08773.1"/>
    <property type="molecule type" value="Genomic_DNA"/>
</dbReference>
<evidence type="ECO:0000313" key="3">
    <source>
        <dbReference type="Proteomes" id="UP000192911"/>
    </source>
</evidence>
<keyword evidence="3" id="KW-1185">Reference proteome</keyword>
<dbReference type="AlphaFoldDB" id="A0A1X7D4G5"/>
<accession>A0A1X7D4G5</accession>
<name>A0A1X7D4G5_TRICW</name>
<organism evidence="2 3">
    <name type="scientific">Trinickia caryophylli</name>
    <name type="common">Paraburkholderia caryophylli</name>
    <dbReference type="NCBI Taxonomy" id="28094"/>
    <lineage>
        <taxon>Bacteria</taxon>
        <taxon>Pseudomonadati</taxon>
        <taxon>Pseudomonadota</taxon>
        <taxon>Betaproteobacteria</taxon>
        <taxon>Burkholderiales</taxon>
        <taxon>Burkholderiaceae</taxon>
        <taxon>Trinickia</taxon>
    </lineage>
</organism>
<protein>
    <submittedName>
        <fullName evidence="2">Uncharacterized protein</fullName>
    </submittedName>
</protein>
<reference evidence="3" key="1">
    <citation type="submission" date="2017-04" db="EMBL/GenBank/DDBJ databases">
        <authorList>
            <person name="Varghese N."/>
            <person name="Submissions S."/>
        </authorList>
    </citation>
    <scope>NUCLEOTIDE SEQUENCE [LARGE SCALE GENOMIC DNA]</scope>
    <source>
        <strain evidence="3">Ballard 720</strain>
    </source>
</reference>
<evidence type="ECO:0000256" key="1">
    <source>
        <dbReference type="SAM" id="MobiDB-lite"/>
    </source>
</evidence>
<gene>
    <name evidence="2" type="ORF">SAMN06295900_102387</name>
</gene>
<dbReference type="Proteomes" id="UP000192911">
    <property type="component" value="Unassembled WGS sequence"/>
</dbReference>
<sequence>MSRISRGDGKNSNPWSTSPSMAPSVQSQASTRSRRFAISSILEKLSLKPSGSGSTRGNPLPADAPPARTTTSRSRRLADTASVLSDTTAASGRSGLLCHSQSDQARLTAPTDRASIARADDTASVQSNRSEASGRTNASNRSASALSRSRSHALAQSLVPGSRREELGRPGSSSSQGGGSSYAERAAHQWDPQRDLTSVMFDSDDEDIVQNAVAEARAGGRFRPGPIPERKKY</sequence>
<feature type="compositionally biased region" description="Low complexity" evidence="1">
    <location>
        <begin position="133"/>
        <end position="158"/>
    </location>
</feature>